<evidence type="ECO:0000313" key="3">
    <source>
        <dbReference type="EMBL" id="KAF5843071.1"/>
    </source>
</evidence>
<protein>
    <submittedName>
        <fullName evidence="3">Uncharacterized protein</fullName>
    </submittedName>
</protein>
<gene>
    <name evidence="3" type="ORF">DUNSADRAFT_2684</name>
</gene>
<proteinExistence type="predicted"/>
<accession>A0ABQ7H892</accession>
<keyword evidence="4" id="KW-1185">Reference proteome</keyword>
<dbReference type="SUPFAM" id="SSF52047">
    <property type="entry name" value="RNI-like"/>
    <property type="match status" value="1"/>
</dbReference>
<evidence type="ECO:0000256" key="2">
    <source>
        <dbReference type="SAM" id="MobiDB-lite"/>
    </source>
</evidence>
<dbReference type="Gene3D" id="3.80.10.10">
    <property type="entry name" value="Ribonuclease Inhibitor"/>
    <property type="match status" value="1"/>
</dbReference>
<name>A0ABQ7H892_DUNSA</name>
<reference evidence="3" key="1">
    <citation type="submission" date="2017-08" db="EMBL/GenBank/DDBJ databases">
        <authorList>
            <person name="Polle J.E."/>
            <person name="Barry K."/>
            <person name="Cushman J."/>
            <person name="Schmutz J."/>
            <person name="Tran D."/>
            <person name="Hathwaick L.T."/>
            <person name="Yim W.C."/>
            <person name="Jenkins J."/>
            <person name="Mckie-Krisberg Z.M."/>
            <person name="Prochnik S."/>
            <person name="Lindquist E."/>
            <person name="Dockter R.B."/>
            <person name="Adam C."/>
            <person name="Molina H."/>
            <person name="Bunkerborg J."/>
            <person name="Jin E."/>
            <person name="Buchheim M."/>
            <person name="Magnuson J."/>
        </authorList>
    </citation>
    <scope>NUCLEOTIDE SEQUENCE</scope>
    <source>
        <strain evidence="3">CCAP 19/18</strain>
    </source>
</reference>
<sequence>MAYQAGYEQPATAPSGMALEQPADAEPWCTVCGISEKDVMSDTCADCTHVILESLRDAPSSSCNLTDHGPSAAYEVHGDHVDAGIEWGMHECDLTASSHSLREKVAQRCTVCGGDDRVDLVSNICAPCTFILSESRHLAPVHPASCASSANQSGEGQDEANLGLSLAACDFSESSLSEQEQEGNQPEYAKHGQSNPDLNTDAEPVKGGLADLLGDCLGHIASCLDKFKDRQAFSHTCRSMWNAEQVLHQLGSLKVTLTLADHGAILRLAPFWQKQRMQLELIPMKRKFKRVLILESCGDLQQAAGASWFRDDAAPSLEGAVLDSWSKITDNLPECAQCALASFDEVVLQSVHLEKMEEAQALGIDMLRKCPNIVSLTVDCCHIHSSFLNSMSPALQSISISGFSPQPRCTQLLLQAFGALPELKHLSLAPESLSRPKPPLDLSVLVGRCPLLETLTLHNASDQEGDGGSVPLQGLERLLPSCPSLQRLTLGRALTREANIQLRSPTLQYIVIEQSDVMGIPCCDYSCFPALREARIGCLYLSRHVMDGVGVFAAQARAISHWQPSVCIDAIRLLCVGHQIESAYAREMLQVLSALQRQAGHNAYSLFLSGFLHPDTLSQVSSLLPNIEEAHILCCNDDVSVLGDAHHGEVCCEAFLQSLLGFPKLRRLMIGGSTGDELVLWICQQAQASKERFWSLKVVVRDWPIKVKCRMLWQSMVSGQQQRVFIE</sequence>
<organism evidence="3 4">
    <name type="scientific">Dunaliella salina</name>
    <name type="common">Green alga</name>
    <name type="synonym">Protococcus salinus</name>
    <dbReference type="NCBI Taxonomy" id="3046"/>
    <lineage>
        <taxon>Eukaryota</taxon>
        <taxon>Viridiplantae</taxon>
        <taxon>Chlorophyta</taxon>
        <taxon>core chlorophytes</taxon>
        <taxon>Chlorophyceae</taxon>
        <taxon>CS clade</taxon>
        <taxon>Chlamydomonadales</taxon>
        <taxon>Dunaliellaceae</taxon>
        <taxon>Dunaliella</taxon>
    </lineage>
</organism>
<evidence type="ECO:0000256" key="1">
    <source>
        <dbReference type="ARBA" id="ARBA00004430"/>
    </source>
</evidence>
<comment type="caution">
    <text evidence="3">The sequence shown here is derived from an EMBL/GenBank/DDBJ whole genome shotgun (WGS) entry which is preliminary data.</text>
</comment>
<feature type="region of interest" description="Disordered" evidence="2">
    <location>
        <begin position="175"/>
        <end position="203"/>
    </location>
</feature>
<comment type="subcellular location">
    <subcellularLocation>
        <location evidence="1">Cytoplasm</location>
        <location evidence="1">Cytoskeleton</location>
        <location evidence="1">Cilium axoneme</location>
    </subcellularLocation>
</comment>
<dbReference type="Proteomes" id="UP000815325">
    <property type="component" value="Unassembled WGS sequence"/>
</dbReference>
<evidence type="ECO:0000313" key="4">
    <source>
        <dbReference type="Proteomes" id="UP000815325"/>
    </source>
</evidence>
<dbReference type="EMBL" id="MU069449">
    <property type="protein sequence ID" value="KAF5843071.1"/>
    <property type="molecule type" value="Genomic_DNA"/>
</dbReference>
<dbReference type="InterPro" id="IPR032675">
    <property type="entry name" value="LRR_dom_sf"/>
</dbReference>